<evidence type="ECO:0000313" key="1">
    <source>
        <dbReference type="EMBL" id="NCD71359.1"/>
    </source>
</evidence>
<organism evidence="1 2">
    <name type="scientific">Mucilaginibacter agri</name>
    <dbReference type="NCBI Taxonomy" id="2695265"/>
    <lineage>
        <taxon>Bacteria</taxon>
        <taxon>Pseudomonadati</taxon>
        <taxon>Bacteroidota</taxon>
        <taxon>Sphingobacteriia</taxon>
        <taxon>Sphingobacteriales</taxon>
        <taxon>Sphingobacteriaceae</taxon>
        <taxon>Mucilaginibacter</taxon>
    </lineage>
</organism>
<keyword evidence="2" id="KW-1185">Reference proteome</keyword>
<dbReference type="SUPFAM" id="SSF53474">
    <property type="entry name" value="alpha/beta-Hydrolases"/>
    <property type="match status" value="1"/>
</dbReference>
<dbReference type="InterPro" id="IPR029058">
    <property type="entry name" value="AB_hydrolase_fold"/>
</dbReference>
<accession>A0A965ZHU6</accession>
<keyword evidence="1" id="KW-0378">Hydrolase</keyword>
<dbReference type="Proteomes" id="UP000638732">
    <property type="component" value="Unassembled WGS sequence"/>
</dbReference>
<dbReference type="Gene3D" id="3.40.50.1820">
    <property type="entry name" value="alpha/beta hydrolase"/>
    <property type="match status" value="1"/>
</dbReference>
<protein>
    <submittedName>
        <fullName evidence="1">Alpha/beta hydrolase</fullName>
    </submittedName>
</protein>
<gene>
    <name evidence="1" type="ORF">GSY63_18475</name>
</gene>
<dbReference type="RefSeq" id="WP_166587321.1">
    <property type="nucleotide sequence ID" value="NZ_WWEO01000044.1"/>
</dbReference>
<sequence length="177" mass="19641">MHFNSTILIIPGLGNSGEQHWQTIWQNEYNFIRVEQQDWETPVCNDWIENLDAVINQYNPAEVLLVGHSLACNTIANWAKEYKTPIKGSLLVSPSDTEAESYPSGTTGFAPMLLDKLPFPTIVVSSSDDYYVSPSRAEQFAEAWGSEFISIGKAGHINASSGFGKWDEGLEILKALD</sequence>
<dbReference type="GO" id="GO:0016787">
    <property type="term" value="F:hydrolase activity"/>
    <property type="evidence" value="ECO:0007669"/>
    <property type="project" value="UniProtKB-KW"/>
</dbReference>
<reference evidence="1" key="1">
    <citation type="submission" date="2020-01" db="EMBL/GenBank/DDBJ databases">
        <authorList>
            <person name="Seo Y.L."/>
        </authorList>
    </citation>
    <scope>NUCLEOTIDE SEQUENCE</scope>
    <source>
        <strain evidence="1">R11</strain>
    </source>
</reference>
<comment type="caution">
    <text evidence="1">The sequence shown here is derived from an EMBL/GenBank/DDBJ whole genome shotgun (WGS) entry which is preliminary data.</text>
</comment>
<name>A0A965ZHU6_9SPHI</name>
<proteinExistence type="predicted"/>
<dbReference type="EMBL" id="WWEO01000044">
    <property type="protein sequence ID" value="NCD71359.1"/>
    <property type="molecule type" value="Genomic_DNA"/>
</dbReference>
<reference evidence="1" key="2">
    <citation type="submission" date="2020-10" db="EMBL/GenBank/DDBJ databases">
        <title>Mucilaginibacter sp. nov., isolated from soil.</title>
        <authorList>
            <person name="Jeon C.O."/>
        </authorList>
    </citation>
    <scope>NUCLEOTIDE SEQUENCE</scope>
    <source>
        <strain evidence="1">R11</strain>
    </source>
</reference>
<evidence type="ECO:0000313" key="2">
    <source>
        <dbReference type="Proteomes" id="UP000638732"/>
    </source>
</evidence>
<dbReference type="AlphaFoldDB" id="A0A965ZHU6"/>
<dbReference type="Pfam" id="PF06821">
    <property type="entry name" value="Ser_hydrolase"/>
    <property type="match status" value="1"/>
</dbReference>
<dbReference type="InterPro" id="IPR010662">
    <property type="entry name" value="RBBP9/YdeN"/>
</dbReference>